<dbReference type="PANTHER" id="PTHR43045">
    <property type="entry name" value="SHIKIMATE TRANSPORTER"/>
    <property type="match status" value="1"/>
</dbReference>
<evidence type="ECO:0000313" key="4">
    <source>
        <dbReference type="EMBL" id="KJV79064.1"/>
    </source>
</evidence>
<dbReference type="PATRIC" id="fig|1359199.3.peg.788"/>
<name>A0A0F3PIP5_RICRH</name>
<comment type="subcellular location">
    <subcellularLocation>
        <location evidence="1">Cell membrane</location>
        <topology evidence="1">Multi-pass membrane protein</topology>
    </subcellularLocation>
</comment>
<gene>
    <name evidence="4" type="ORF">RMAECT_0803</name>
</gene>
<dbReference type="PANTHER" id="PTHR43045:SF1">
    <property type="entry name" value="SHIKIMATE TRANSPORTER"/>
    <property type="match status" value="1"/>
</dbReference>
<sequence>MYASSASSYFSSFLNISALLLRHKDDLDLLRLPYYKLLKLNRIFPTESMAITTAGIGLLPSYKTIGIVAPIILTIIRLIQGFSLGGEFSGCISYIVEHASFEQ</sequence>
<dbReference type="EMBL" id="LAOC01000001">
    <property type="protein sequence ID" value="KJV79064.1"/>
    <property type="molecule type" value="Genomic_DNA"/>
</dbReference>
<evidence type="ECO:0000313" key="5">
    <source>
        <dbReference type="Proteomes" id="UP000033591"/>
    </source>
</evidence>
<dbReference type="InterPro" id="IPR036259">
    <property type="entry name" value="MFS_trans_sf"/>
</dbReference>
<evidence type="ECO:0000256" key="2">
    <source>
        <dbReference type="ARBA" id="ARBA00022448"/>
    </source>
</evidence>
<proteinExistence type="predicted"/>
<keyword evidence="2" id="KW-0813">Transport</keyword>
<evidence type="ECO:0000256" key="1">
    <source>
        <dbReference type="ARBA" id="ARBA00004651"/>
    </source>
</evidence>
<evidence type="ECO:0000256" key="3">
    <source>
        <dbReference type="ARBA" id="ARBA00022475"/>
    </source>
</evidence>
<reference evidence="4 5" key="1">
    <citation type="submission" date="2015-01" db="EMBL/GenBank/DDBJ databases">
        <title>Genome Sequencing of Rickettsiales.</title>
        <authorList>
            <person name="Daugherty S.C."/>
            <person name="Su Q."/>
            <person name="Abolude K."/>
            <person name="Beier-Sexton M."/>
            <person name="Carlyon J.A."/>
            <person name="Carter R."/>
            <person name="Day N.P."/>
            <person name="Dumler S.J."/>
            <person name="Dyachenko V."/>
            <person name="Godinez A."/>
            <person name="Kurtti T.J."/>
            <person name="Lichay M."/>
            <person name="Mullins K.E."/>
            <person name="Ott S."/>
            <person name="Pappas-Brown V."/>
            <person name="Paris D.H."/>
            <person name="Patel P."/>
            <person name="Richards A.L."/>
            <person name="Sadzewicz L."/>
            <person name="Sears K."/>
            <person name="Seidman D."/>
            <person name="Sengamalay N."/>
            <person name="Stenos J."/>
            <person name="Tallon L.J."/>
            <person name="Vincent G."/>
            <person name="Fraser C.M."/>
            <person name="Munderloh U."/>
            <person name="Dunning-Hotopp J.C."/>
        </authorList>
    </citation>
    <scope>NUCLEOTIDE SEQUENCE [LARGE SCALE GENOMIC DNA]</scope>
    <source>
        <strain evidence="4 5">Ect</strain>
    </source>
</reference>
<comment type="caution">
    <text evidence="4">The sequence shown here is derived from an EMBL/GenBank/DDBJ whole genome shotgun (WGS) entry which is preliminary data.</text>
</comment>
<dbReference type="Proteomes" id="UP000033591">
    <property type="component" value="Unassembled WGS sequence"/>
</dbReference>
<dbReference type="SUPFAM" id="SSF103473">
    <property type="entry name" value="MFS general substrate transporter"/>
    <property type="match status" value="1"/>
</dbReference>
<dbReference type="GO" id="GO:0005886">
    <property type="term" value="C:plasma membrane"/>
    <property type="evidence" value="ECO:0007669"/>
    <property type="project" value="UniProtKB-SubCell"/>
</dbReference>
<dbReference type="AlphaFoldDB" id="A0A0F3PIP5"/>
<accession>A0A0F3PIP5</accession>
<protein>
    <submittedName>
        <fullName evidence="4">Proline/betaine transporter domain protein</fullName>
    </submittedName>
</protein>
<organism evidence="4 5">
    <name type="scientific">Rickettsia rhipicephali str. Ect</name>
    <dbReference type="NCBI Taxonomy" id="1359199"/>
    <lineage>
        <taxon>Bacteria</taxon>
        <taxon>Pseudomonadati</taxon>
        <taxon>Pseudomonadota</taxon>
        <taxon>Alphaproteobacteria</taxon>
        <taxon>Rickettsiales</taxon>
        <taxon>Rickettsiaceae</taxon>
        <taxon>Rickettsieae</taxon>
        <taxon>Rickettsia</taxon>
        <taxon>spotted fever group</taxon>
    </lineage>
</organism>
<keyword evidence="3" id="KW-1003">Cell membrane</keyword>
<keyword evidence="3" id="KW-0472">Membrane</keyword>
<dbReference type="Gene3D" id="1.20.1250.20">
    <property type="entry name" value="MFS general substrate transporter like domains"/>
    <property type="match status" value="1"/>
</dbReference>